<feature type="domain" description="RNase H type-1" evidence="2">
    <location>
        <begin position="63"/>
        <end position="152"/>
    </location>
</feature>
<name>A0A5C3LZK7_9AGAR</name>
<evidence type="ECO:0000259" key="2">
    <source>
        <dbReference type="PROSITE" id="PS50879"/>
    </source>
</evidence>
<accession>A0A5C3LZK7</accession>
<organism evidence="3 4">
    <name type="scientific">Crucibulum laeve</name>
    <dbReference type="NCBI Taxonomy" id="68775"/>
    <lineage>
        <taxon>Eukaryota</taxon>
        <taxon>Fungi</taxon>
        <taxon>Dikarya</taxon>
        <taxon>Basidiomycota</taxon>
        <taxon>Agaricomycotina</taxon>
        <taxon>Agaricomycetes</taxon>
        <taxon>Agaricomycetidae</taxon>
        <taxon>Agaricales</taxon>
        <taxon>Agaricineae</taxon>
        <taxon>Nidulariaceae</taxon>
        <taxon>Crucibulum</taxon>
    </lineage>
</organism>
<dbReference type="Proteomes" id="UP000308652">
    <property type="component" value="Unassembled WGS sequence"/>
</dbReference>
<dbReference type="SUPFAM" id="SSF53098">
    <property type="entry name" value="Ribonuclease H-like"/>
    <property type="match status" value="1"/>
</dbReference>
<feature type="region of interest" description="Disordered" evidence="1">
    <location>
        <begin position="1"/>
        <end position="27"/>
    </location>
</feature>
<dbReference type="GO" id="GO:0004523">
    <property type="term" value="F:RNA-DNA hybrid ribonuclease activity"/>
    <property type="evidence" value="ECO:0007669"/>
    <property type="project" value="InterPro"/>
</dbReference>
<reference evidence="3 4" key="1">
    <citation type="journal article" date="2019" name="Nat. Ecol. Evol.">
        <title>Megaphylogeny resolves global patterns of mushroom evolution.</title>
        <authorList>
            <person name="Varga T."/>
            <person name="Krizsan K."/>
            <person name="Foldi C."/>
            <person name="Dima B."/>
            <person name="Sanchez-Garcia M."/>
            <person name="Sanchez-Ramirez S."/>
            <person name="Szollosi G.J."/>
            <person name="Szarkandi J.G."/>
            <person name="Papp V."/>
            <person name="Albert L."/>
            <person name="Andreopoulos W."/>
            <person name="Angelini C."/>
            <person name="Antonin V."/>
            <person name="Barry K.W."/>
            <person name="Bougher N.L."/>
            <person name="Buchanan P."/>
            <person name="Buyck B."/>
            <person name="Bense V."/>
            <person name="Catcheside P."/>
            <person name="Chovatia M."/>
            <person name="Cooper J."/>
            <person name="Damon W."/>
            <person name="Desjardin D."/>
            <person name="Finy P."/>
            <person name="Geml J."/>
            <person name="Haridas S."/>
            <person name="Hughes K."/>
            <person name="Justo A."/>
            <person name="Karasinski D."/>
            <person name="Kautmanova I."/>
            <person name="Kiss B."/>
            <person name="Kocsube S."/>
            <person name="Kotiranta H."/>
            <person name="LaButti K.M."/>
            <person name="Lechner B.E."/>
            <person name="Liimatainen K."/>
            <person name="Lipzen A."/>
            <person name="Lukacs Z."/>
            <person name="Mihaltcheva S."/>
            <person name="Morgado L.N."/>
            <person name="Niskanen T."/>
            <person name="Noordeloos M.E."/>
            <person name="Ohm R.A."/>
            <person name="Ortiz-Santana B."/>
            <person name="Ovrebo C."/>
            <person name="Racz N."/>
            <person name="Riley R."/>
            <person name="Savchenko A."/>
            <person name="Shiryaev A."/>
            <person name="Soop K."/>
            <person name="Spirin V."/>
            <person name="Szebenyi C."/>
            <person name="Tomsovsky M."/>
            <person name="Tulloss R.E."/>
            <person name="Uehling J."/>
            <person name="Grigoriev I.V."/>
            <person name="Vagvolgyi C."/>
            <person name="Papp T."/>
            <person name="Martin F.M."/>
            <person name="Miettinen O."/>
            <person name="Hibbett D.S."/>
            <person name="Nagy L.G."/>
        </authorList>
    </citation>
    <scope>NUCLEOTIDE SEQUENCE [LARGE SCALE GENOMIC DNA]</scope>
    <source>
        <strain evidence="3 4">CBS 166.37</strain>
    </source>
</reference>
<dbReference type="GO" id="GO:0003676">
    <property type="term" value="F:nucleic acid binding"/>
    <property type="evidence" value="ECO:0007669"/>
    <property type="project" value="InterPro"/>
</dbReference>
<evidence type="ECO:0000313" key="3">
    <source>
        <dbReference type="EMBL" id="TFK38659.1"/>
    </source>
</evidence>
<dbReference type="InterPro" id="IPR002156">
    <property type="entry name" value="RNaseH_domain"/>
</dbReference>
<dbReference type="STRING" id="68775.A0A5C3LZK7"/>
<protein>
    <recommendedName>
        <fullName evidence="2">RNase H type-1 domain-containing protein</fullName>
    </recommendedName>
</protein>
<dbReference type="InterPro" id="IPR012337">
    <property type="entry name" value="RNaseH-like_sf"/>
</dbReference>
<dbReference type="EMBL" id="ML213602">
    <property type="protein sequence ID" value="TFK38659.1"/>
    <property type="molecule type" value="Genomic_DNA"/>
</dbReference>
<dbReference type="AlphaFoldDB" id="A0A5C3LZK7"/>
<sequence length="152" mass="16666">MSRYPNMDSRHISLSIGPPTPRGIGSRRFITEENDPLRVKFKPMLNNVCCTKSARQVHIGKEKNASVLIFVDGSAPQNGHNDVRAGCGVVFRSDGKPLYFPLERVSDQPLSSNRAELCAAHAALCARAWAVEGFHRIVIGADSTYMVKGVND</sequence>
<evidence type="ECO:0000313" key="4">
    <source>
        <dbReference type="Proteomes" id="UP000308652"/>
    </source>
</evidence>
<evidence type="ECO:0000256" key="1">
    <source>
        <dbReference type="SAM" id="MobiDB-lite"/>
    </source>
</evidence>
<keyword evidence="4" id="KW-1185">Reference proteome</keyword>
<dbReference type="OrthoDB" id="407198at2759"/>
<dbReference type="InterPro" id="IPR036397">
    <property type="entry name" value="RNaseH_sf"/>
</dbReference>
<dbReference type="PROSITE" id="PS50879">
    <property type="entry name" value="RNASE_H_1"/>
    <property type="match status" value="1"/>
</dbReference>
<proteinExistence type="predicted"/>
<dbReference type="Gene3D" id="3.30.420.10">
    <property type="entry name" value="Ribonuclease H-like superfamily/Ribonuclease H"/>
    <property type="match status" value="1"/>
</dbReference>
<gene>
    <name evidence="3" type="ORF">BDQ12DRAFT_683136</name>
</gene>
<dbReference type="Pfam" id="PF00075">
    <property type="entry name" value="RNase_H"/>
    <property type="match status" value="1"/>
</dbReference>